<dbReference type="KEGG" id="tva:5468530"/>
<evidence type="ECO:0000313" key="2">
    <source>
        <dbReference type="EMBL" id="EAY22971.1"/>
    </source>
</evidence>
<dbReference type="GO" id="GO:0016020">
    <property type="term" value="C:membrane"/>
    <property type="evidence" value="ECO:0000318"/>
    <property type="project" value="GO_Central"/>
</dbReference>
<dbReference type="SUPFAM" id="SSF53474">
    <property type="entry name" value="alpha/beta-Hydrolases"/>
    <property type="match status" value="1"/>
</dbReference>
<evidence type="ECO:0000313" key="3">
    <source>
        <dbReference type="Proteomes" id="UP000001542"/>
    </source>
</evidence>
<evidence type="ECO:0000259" key="1">
    <source>
        <dbReference type="Pfam" id="PF12146"/>
    </source>
</evidence>
<dbReference type="VEuPathDB" id="TrichDB:TVAG_077180"/>
<reference evidence="2" key="1">
    <citation type="submission" date="2006-10" db="EMBL/GenBank/DDBJ databases">
        <authorList>
            <person name="Amadeo P."/>
            <person name="Zhao Q."/>
            <person name="Wortman J."/>
            <person name="Fraser-Liggett C."/>
            <person name="Carlton J."/>
        </authorList>
    </citation>
    <scope>NUCLEOTIDE SEQUENCE</scope>
    <source>
        <strain evidence="2">G3</strain>
    </source>
</reference>
<dbReference type="GO" id="GO:0016298">
    <property type="term" value="F:lipase activity"/>
    <property type="evidence" value="ECO:0000318"/>
    <property type="project" value="GO_Central"/>
</dbReference>
<dbReference type="InterPro" id="IPR051044">
    <property type="entry name" value="MAG_DAG_Lipase"/>
</dbReference>
<sequence>MENNEPNFSFDYDGEDFTVQVGNESLRGCYWIPQNRVVEFLVIYVHDIGSFGSQNHDVYDAINQRGGAVFVCDHLGHGRSPGPRLALTIHDITKEISAMITYAISTYKNVPVYLYGPAAGALAILAFILEKSQNHEHVSGVVLEAPWVGAWEQREIGVFETTFLLLMNKIMPNYIFDLKFTRYTNETFKRFIDMSEKCPLYFPYMTPKFYISAMQTITNVRARYETWPNNIRLHVACARDDTVFISTQVIEFMNGIKRAVKAADGKIYNSGHLITKGRERERFLQDIINFFTQNQKKK</sequence>
<dbReference type="PANTHER" id="PTHR11614">
    <property type="entry name" value="PHOSPHOLIPASE-RELATED"/>
    <property type="match status" value="1"/>
</dbReference>
<proteinExistence type="predicted"/>
<keyword evidence="3" id="KW-1185">Reference proteome</keyword>
<dbReference type="InParanoid" id="A2D9W5"/>
<dbReference type="VEuPathDB" id="TrichDB:TVAGG3_0291130"/>
<dbReference type="Proteomes" id="UP000001542">
    <property type="component" value="Unassembled WGS sequence"/>
</dbReference>
<organism evidence="2 3">
    <name type="scientific">Trichomonas vaginalis (strain ATCC PRA-98 / G3)</name>
    <dbReference type="NCBI Taxonomy" id="412133"/>
    <lineage>
        <taxon>Eukaryota</taxon>
        <taxon>Metamonada</taxon>
        <taxon>Parabasalia</taxon>
        <taxon>Trichomonadida</taxon>
        <taxon>Trichomonadidae</taxon>
        <taxon>Trichomonas</taxon>
    </lineage>
</organism>
<dbReference type="SMR" id="A2D9W5"/>
<feature type="domain" description="Serine aminopeptidase S33" evidence="1">
    <location>
        <begin position="41"/>
        <end position="261"/>
    </location>
</feature>
<reference evidence="2" key="2">
    <citation type="journal article" date="2007" name="Science">
        <title>Draft genome sequence of the sexually transmitted pathogen Trichomonas vaginalis.</title>
        <authorList>
            <person name="Carlton J.M."/>
            <person name="Hirt R.P."/>
            <person name="Silva J.C."/>
            <person name="Delcher A.L."/>
            <person name="Schatz M."/>
            <person name="Zhao Q."/>
            <person name="Wortman J.R."/>
            <person name="Bidwell S.L."/>
            <person name="Alsmark U.C.M."/>
            <person name="Besteiro S."/>
            <person name="Sicheritz-Ponten T."/>
            <person name="Noel C.J."/>
            <person name="Dacks J.B."/>
            <person name="Foster P.G."/>
            <person name="Simillion C."/>
            <person name="Van de Peer Y."/>
            <person name="Miranda-Saavedra D."/>
            <person name="Barton G.J."/>
            <person name="Westrop G.D."/>
            <person name="Mueller S."/>
            <person name="Dessi D."/>
            <person name="Fiori P.L."/>
            <person name="Ren Q."/>
            <person name="Paulsen I."/>
            <person name="Zhang H."/>
            <person name="Bastida-Corcuera F.D."/>
            <person name="Simoes-Barbosa A."/>
            <person name="Brown M.T."/>
            <person name="Hayes R.D."/>
            <person name="Mukherjee M."/>
            <person name="Okumura C.Y."/>
            <person name="Schneider R."/>
            <person name="Smith A.J."/>
            <person name="Vanacova S."/>
            <person name="Villalvazo M."/>
            <person name="Haas B.J."/>
            <person name="Pertea M."/>
            <person name="Feldblyum T.V."/>
            <person name="Utterback T.R."/>
            <person name="Shu C.L."/>
            <person name="Osoegawa K."/>
            <person name="de Jong P.J."/>
            <person name="Hrdy I."/>
            <person name="Horvathova L."/>
            <person name="Zubacova Z."/>
            <person name="Dolezal P."/>
            <person name="Malik S.B."/>
            <person name="Logsdon J.M. Jr."/>
            <person name="Henze K."/>
            <person name="Gupta A."/>
            <person name="Wang C.C."/>
            <person name="Dunne R.L."/>
            <person name="Upcroft J.A."/>
            <person name="Upcroft P."/>
            <person name="White O."/>
            <person name="Salzberg S.L."/>
            <person name="Tang P."/>
            <person name="Chiu C.-H."/>
            <person name="Lee Y.-S."/>
            <person name="Embley T.M."/>
            <person name="Coombs G.H."/>
            <person name="Mottram J.C."/>
            <person name="Tachezy J."/>
            <person name="Fraser-Liggett C.M."/>
            <person name="Johnson P.J."/>
        </authorList>
    </citation>
    <scope>NUCLEOTIDE SEQUENCE [LARGE SCALE GENOMIC DNA]</scope>
    <source>
        <strain evidence="2">G3</strain>
    </source>
</reference>
<dbReference type="EMBL" id="DS113181">
    <property type="protein sequence ID" value="EAY22971.1"/>
    <property type="molecule type" value="Genomic_DNA"/>
</dbReference>
<dbReference type="ESTHER" id="triva-a2d9w5">
    <property type="family name" value="Monoglyceridelipase_lysophospholip"/>
</dbReference>
<accession>A2D9W5</accession>
<dbReference type="AlphaFoldDB" id="A2D9W5"/>
<protein>
    <recommendedName>
        <fullName evidence="1">Serine aminopeptidase S33 domain-containing protein</fullName>
    </recommendedName>
</protein>
<dbReference type="Pfam" id="PF12146">
    <property type="entry name" value="Hydrolase_4"/>
    <property type="match status" value="1"/>
</dbReference>
<dbReference type="FunFam" id="3.40.50.1820:FF:000154">
    <property type="entry name" value="Alpha/beta hydrolase"/>
    <property type="match status" value="1"/>
</dbReference>
<dbReference type="FunCoup" id="A2D9W5">
    <property type="interactions" value="324"/>
</dbReference>
<dbReference type="RefSeq" id="XP_001583957.1">
    <property type="nucleotide sequence ID" value="XM_001583907.1"/>
</dbReference>
<name>A2D9W5_TRIV3</name>
<gene>
    <name evidence="2" type="ORF">TVAG_077180</name>
</gene>
<dbReference type="InterPro" id="IPR022742">
    <property type="entry name" value="Hydrolase_4"/>
</dbReference>
<dbReference type="Gene3D" id="3.40.50.1820">
    <property type="entry name" value="alpha/beta hydrolase"/>
    <property type="match status" value="1"/>
</dbReference>
<dbReference type="InterPro" id="IPR029058">
    <property type="entry name" value="AB_hydrolase_fold"/>
</dbReference>